<sequence>MSTHPTGSQLATTAPTSPSCSSDSEKAWHLLSLLLSLGRPSSPLELASKCELFPTSPDLIRHLCDVPSSPIHLTDDLFVTLSFATLISLAQFLTNSNLVSFFCSPRVERPCFRKRKGSILECESLPPVKRRANSESYVDEKVYPDIRKGRSCCPFLCLPGGNQDGCRKVHLRINKDKVWTINIEQSKVSDMRSNLITTPWLFVNATRRQLGRPPNDTGHKGQDDTLMSFAREKAQKDVVMLNYPNCSCKAEEISDISKIETSRNVVPPIPYLVPNVSHRALGNPFVCIETTADKIDSTENEDFSQAFCEGVNQEKMLLNEAENTDHALEGTSTPTNNERNMADGQKEVSASSVRLIRDIEETNMAFDAAPLDRPFETEFKWKSEVNCLDKRRSIRSKPSLPEVELSGMQNLLSKPSAKMKTSHKDAGSPSMQALSKSLEHRKAVQTSKEKEQVKRGQKLINLKKQAKNGQIGMCYQERKGTSTSVSLKVQLGTKILPDFESYIVEEEEGSGGYGTVYRARRKDDGSTVAIKCPHPKVHQHHINNELKMLEKFGGKNCVIKYEGSFKNENSDCFILEYVEHDRPEVLKKEIDVLQLQWYGYCLFRALASLHKQGIVHRDVKPGNFLYSSKANKGYLIDFNLAMDLHQKYGSKNKLKLGNKHMEDFHPPTFQNAKSLTPTKSGKSTRAKSLSTLKLALEEVKGSKSPVDPKNLKRKVVDQKKYYLASCHTIRSQGPDGSGITSTKDLTSASTPSAKRLREPLPRHGRKELISLLHDGMHMNHEASSVPATLRKRVAAPPSKSEGKLRIISPMPLHSRGVAVSGAGLRSKGDHGKEGPCVGTKGFRAPEVLLKSPHQGTKLDIWSAGVTLLYLVIGTSPFLGDPEQNIKEIAKLRGSEDLWEVAKLHDRELSFPVDLYDTQSLASLNLRDWCQKNTKRPNFLEVLPQSLFDLVDRCLTVNPRARISAEEALRHEFFAPCHDELRKQKLHRLGSTKIRE</sequence>
<dbReference type="OrthoDB" id="10020333at2759"/>
<dbReference type="Proteomes" id="UP000827889">
    <property type="component" value="Chromosome 9"/>
</dbReference>
<keyword evidence="5" id="KW-0418">Kinase</keyword>
<evidence type="ECO:0000313" key="9">
    <source>
        <dbReference type="Proteomes" id="UP000827889"/>
    </source>
</evidence>
<dbReference type="FunFam" id="1.10.510.10:FF:001893">
    <property type="entry name" value="Probable serine/threonine-protein kinase DDB_G0291918"/>
    <property type="match status" value="1"/>
</dbReference>
<dbReference type="InterPro" id="IPR000719">
    <property type="entry name" value="Prot_kinase_dom"/>
</dbReference>
<dbReference type="InterPro" id="IPR008271">
    <property type="entry name" value="Ser/Thr_kinase_AS"/>
</dbReference>
<dbReference type="PANTHER" id="PTHR44167:SF23">
    <property type="entry name" value="CDC7 KINASE, ISOFORM A-RELATED"/>
    <property type="match status" value="1"/>
</dbReference>
<dbReference type="GeneID" id="115736984"/>
<keyword evidence="3" id="KW-0808">Transferase</keyword>
<dbReference type="GO" id="GO:0005524">
    <property type="term" value="F:ATP binding"/>
    <property type="evidence" value="ECO:0007669"/>
    <property type="project" value="UniProtKB-KW"/>
</dbReference>
<dbReference type="PROSITE" id="PS00108">
    <property type="entry name" value="PROTEIN_KINASE_ST"/>
    <property type="match status" value="1"/>
</dbReference>
<dbReference type="FunFam" id="1.10.510.10:FF:001725">
    <property type="entry name" value="Kinase like protein"/>
    <property type="match status" value="1"/>
</dbReference>
<evidence type="ECO:0000256" key="3">
    <source>
        <dbReference type="ARBA" id="ARBA00022679"/>
    </source>
</evidence>
<feature type="compositionally biased region" description="Polar residues" evidence="7">
    <location>
        <begin position="738"/>
        <end position="752"/>
    </location>
</feature>
<evidence type="ECO:0000256" key="1">
    <source>
        <dbReference type="ARBA" id="ARBA00012513"/>
    </source>
</evidence>
<dbReference type="KEGG" id="rarg:115736984"/>
<feature type="compositionally biased region" description="Low complexity" evidence="7">
    <location>
        <begin position="11"/>
        <end position="20"/>
    </location>
</feature>
<gene>
    <name evidence="10" type="primary">LOC115736984</name>
</gene>
<accession>A0A8B8NS79</accession>
<feature type="region of interest" description="Disordered" evidence="7">
    <location>
        <begin position="732"/>
        <end position="754"/>
    </location>
</feature>
<organism evidence="9 10">
    <name type="scientific">Rhodamnia argentea</name>
    <dbReference type="NCBI Taxonomy" id="178133"/>
    <lineage>
        <taxon>Eukaryota</taxon>
        <taxon>Viridiplantae</taxon>
        <taxon>Streptophyta</taxon>
        <taxon>Embryophyta</taxon>
        <taxon>Tracheophyta</taxon>
        <taxon>Spermatophyta</taxon>
        <taxon>Magnoliopsida</taxon>
        <taxon>eudicotyledons</taxon>
        <taxon>Gunneridae</taxon>
        <taxon>Pentapetalae</taxon>
        <taxon>rosids</taxon>
        <taxon>malvids</taxon>
        <taxon>Myrtales</taxon>
        <taxon>Myrtaceae</taxon>
        <taxon>Myrtoideae</taxon>
        <taxon>Myrteae</taxon>
        <taxon>Australasian group</taxon>
        <taxon>Rhodamnia</taxon>
    </lineage>
</organism>
<dbReference type="GO" id="GO:0044773">
    <property type="term" value="P:mitotic DNA damage checkpoint signaling"/>
    <property type="evidence" value="ECO:0007669"/>
    <property type="project" value="TreeGrafter"/>
</dbReference>
<feature type="region of interest" description="Disordered" evidence="7">
    <location>
        <begin position="1"/>
        <end position="20"/>
    </location>
</feature>
<dbReference type="GO" id="GO:0004674">
    <property type="term" value="F:protein serine/threonine kinase activity"/>
    <property type="evidence" value="ECO:0007669"/>
    <property type="project" value="UniProtKB-KW"/>
</dbReference>
<dbReference type="SMART" id="SM00220">
    <property type="entry name" value="S_TKc"/>
    <property type="match status" value="1"/>
</dbReference>
<evidence type="ECO:0000256" key="2">
    <source>
        <dbReference type="ARBA" id="ARBA00022527"/>
    </source>
</evidence>
<feature type="compositionally biased region" description="Polar residues" evidence="7">
    <location>
        <begin position="668"/>
        <end position="687"/>
    </location>
</feature>
<keyword evidence="6" id="KW-0067">ATP-binding</keyword>
<dbReference type="RefSeq" id="XP_030524773.1">
    <property type="nucleotide sequence ID" value="XM_030668913.2"/>
</dbReference>
<feature type="compositionally biased region" description="Polar residues" evidence="7">
    <location>
        <begin position="330"/>
        <end position="339"/>
    </location>
</feature>
<feature type="region of interest" description="Disordered" evidence="7">
    <location>
        <begin position="667"/>
        <end position="687"/>
    </location>
</feature>
<evidence type="ECO:0000256" key="5">
    <source>
        <dbReference type="ARBA" id="ARBA00022777"/>
    </source>
</evidence>
<feature type="domain" description="Protein kinase" evidence="8">
    <location>
        <begin position="502"/>
        <end position="973"/>
    </location>
</feature>
<dbReference type="Pfam" id="PF00069">
    <property type="entry name" value="Pkinase"/>
    <property type="match status" value="2"/>
</dbReference>
<dbReference type="Gene3D" id="1.10.510.10">
    <property type="entry name" value="Transferase(Phosphotransferase) domain 1"/>
    <property type="match status" value="2"/>
</dbReference>
<dbReference type="Gene3D" id="3.30.200.20">
    <property type="entry name" value="Phosphorylase Kinase, domain 1"/>
    <property type="match status" value="1"/>
</dbReference>
<name>A0A8B8NS79_9MYRT</name>
<dbReference type="AlphaFoldDB" id="A0A8B8NS79"/>
<dbReference type="PROSITE" id="PS50011">
    <property type="entry name" value="PROTEIN_KINASE_DOM"/>
    <property type="match status" value="1"/>
</dbReference>
<feature type="compositionally biased region" description="Polar residues" evidence="7">
    <location>
        <begin position="1"/>
        <end position="10"/>
    </location>
</feature>
<evidence type="ECO:0000256" key="6">
    <source>
        <dbReference type="ARBA" id="ARBA00022840"/>
    </source>
</evidence>
<feature type="region of interest" description="Disordered" evidence="7">
    <location>
        <begin position="329"/>
        <end position="348"/>
    </location>
</feature>
<keyword evidence="2" id="KW-0723">Serine/threonine-protein kinase</keyword>
<dbReference type="GO" id="GO:0005634">
    <property type="term" value="C:nucleus"/>
    <property type="evidence" value="ECO:0007669"/>
    <property type="project" value="TreeGrafter"/>
</dbReference>
<proteinExistence type="predicted"/>
<reference evidence="10" key="1">
    <citation type="submission" date="2025-08" db="UniProtKB">
        <authorList>
            <consortium name="RefSeq"/>
        </authorList>
    </citation>
    <scope>IDENTIFICATION</scope>
    <source>
        <tissue evidence="10">Leaf</tissue>
    </source>
</reference>
<evidence type="ECO:0000259" key="8">
    <source>
        <dbReference type="PROSITE" id="PS50011"/>
    </source>
</evidence>
<evidence type="ECO:0000256" key="4">
    <source>
        <dbReference type="ARBA" id="ARBA00022741"/>
    </source>
</evidence>
<evidence type="ECO:0000256" key="7">
    <source>
        <dbReference type="SAM" id="MobiDB-lite"/>
    </source>
</evidence>
<protein>
    <recommendedName>
        <fullName evidence="1">non-specific serine/threonine protein kinase</fullName>
        <ecNumber evidence="1">2.7.11.1</ecNumber>
    </recommendedName>
</protein>
<dbReference type="EC" id="2.7.11.1" evidence="1"/>
<dbReference type="PANTHER" id="PTHR44167">
    <property type="entry name" value="OVARIAN-SPECIFIC SERINE/THREONINE-PROTEIN KINASE LOK-RELATED"/>
    <property type="match status" value="1"/>
</dbReference>
<keyword evidence="9" id="KW-1185">Reference proteome</keyword>
<keyword evidence="4" id="KW-0547">Nucleotide-binding</keyword>
<dbReference type="InterPro" id="IPR011009">
    <property type="entry name" value="Kinase-like_dom_sf"/>
</dbReference>
<dbReference type="SUPFAM" id="SSF56112">
    <property type="entry name" value="Protein kinase-like (PK-like)"/>
    <property type="match status" value="1"/>
</dbReference>
<evidence type="ECO:0000313" key="10">
    <source>
        <dbReference type="RefSeq" id="XP_030524773.1"/>
    </source>
</evidence>